<dbReference type="Gene3D" id="3.10.10.10">
    <property type="entry name" value="HIV Type 1 Reverse Transcriptase, subunit A, domain 1"/>
    <property type="match status" value="1"/>
</dbReference>
<organism evidence="4 5">
    <name type="scientific">Hemibagrus guttatus</name>
    <dbReference type="NCBI Taxonomy" id="175788"/>
    <lineage>
        <taxon>Eukaryota</taxon>
        <taxon>Metazoa</taxon>
        <taxon>Chordata</taxon>
        <taxon>Craniata</taxon>
        <taxon>Vertebrata</taxon>
        <taxon>Euteleostomi</taxon>
        <taxon>Actinopterygii</taxon>
        <taxon>Neopterygii</taxon>
        <taxon>Teleostei</taxon>
        <taxon>Ostariophysi</taxon>
        <taxon>Siluriformes</taxon>
        <taxon>Bagridae</taxon>
        <taxon>Hemibagrus</taxon>
    </lineage>
</organism>
<feature type="domain" description="Integrase zinc-binding" evidence="3">
    <location>
        <begin position="414"/>
        <end position="468"/>
    </location>
</feature>
<evidence type="ECO:0000313" key="5">
    <source>
        <dbReference type="Proteomes" id="UP001274896"/>
    </source>
</evidence>
<feature type="domain" description="Alkylated DNA repair protein AlkB homologue 8 N-terminal" evidence="2">
    <location>
        <begin position="63"/>
        <end position="89"/>
    </location>
</feature>
<accession>A0AAE0VEF3</accession>
<dbReference type="GO" id="GO:0016706">
    <property type="term" value="F:2-oxoglutarate-dependent dioxygenase activity"/>
    <property type="evidence" value="ECO:0007669"/>
    <property type="project" value="InterPro"/>
</dbReference>
<protein>
    <recommendedName>
        <fullName evidence="6">Retrotransposon gag domain-containing protein</fullName>
    </recommendedName>
</protein>
<evidence type="ECO:0000259" key="1">
    <source>
        <dbReference type="Pfam" id="PF03732"/>
    </source>
</evidence>
<gene>
    <name evidence="4" type="ORF">QTP70_012501</name>
</gene>
<evidence type="ECO:0008006" key="6">
    <source>
        <dbReference type="Google" id="ProtNLM"/>
    </source>
</evidence>
<evidence type="ECO:0000259" key="3">
    <source>
        <dbReference type="Pfam" id="PF17921"/>
    </source>
</evidence>
<name>A0AAE0VEF3_9TELE</name>
<dbReference type="Pfam" id="PF17921">
    <property type="entry name" value="Integrase_H2C2"/>
    <property type="match status" value="1"/>
</dbReference>
<dbReference type="InterPro" id="IPR043502">
    <property type="entry name" value="DNA/RNA_pol_sf"/>
</dbReference>
<dbReference type="Gene3D" id="1.10.340.70">
    <property type="match status" value="1"/>
</dbReference>
<dbReference type="Proteomes" id="UP001274896">
    <property type="component" value="Unassembled WGS sequence"/>
</dbReference>
<dbReference type="Pfam" id="PF03732">
    <property type="entry name" value="Retrotrans_gag"/>
    <property type="match status" value="1"/>
</dbReference>
<proteinExistence type="predicted"/>
<dbReference type="EMBL" id="JAUCMX010000002">
    <property type="protein sequence ID" value="KAK3553850.1"/>
    <property type="molecule type" value="Genomic_DNA"/>
</dbReference>
<dbReference type="SUPFAM" id="SSF56672">
    <property type="entry name" value="DNA/RNA polymerases"/>
    <property type="match status" value="1"/>
</dbReference>
<dbReference type="AlphaFoldDB" id="A0AAE0VEF3"/>
<dbReference type="CDD" id="cd01647">
    <property type="entry name" value="RT_LTR"/>
    <property type="match status" value="1"/>
</dbReference>
<dbReference type="InterPro" id="IPR005162">
    <property type="entry name" value="Retrotrans_gag_dom"/>
</dbReference>
<dbReference type="PANTHER" id="PTHR15503:SF36">
    <property type="entry name" value="RETROTRANSPOSON GAG-LIKE PROTEIN 5"/>
    <property type="match status" value="1"/>
</dbReference>
<dbReference type="GO" id="GO:0008168">
    <property type="term" value="F:methyltransferase activity"/>
    <property type="evidence" value="ECO:0007669"/>
    <property type="project" value="InterPro"/>
</dbReference>
<dbReference type="InterPro" id="IPR015095">
    <property type="entry name" value="AlkB_hom8_N"/>
</dbReference>
<evidence type="ECO:0000259" key="2">
    <source>
        <dbReference type="Pfam" id="PF09004"/>
    </source>
</evidence>
<feature type="domain" description="Retrotransposon gag" evidence="1">
    <location>
        <begin position="156"/>
        <end position="233"/>
    </location>
</feature>
<dbReference type="InterPro" id="IPR043128">
    <property type="entry name" value="Rev_trsase/Diguanyl_cyclase"/>
</dbReference>
<dbReference type="PANTHER" id="PTHR15503">
    <property type="entry name" value="LDOC1 RELATED"/>
    <property type="match status" value="1"/>
</dbReference>
<dbReference type="Gene3D" id="3.30.70.270">
    <property type="match status" value="1"/>
</dbReference>
<dbReference type="InterPro" id="IPR041588">
    <property type="entry name" value="Integrase_H2C2"/>
</dbReference>
<keyword evidence="5" id="KW-1185">Reference proteome</keyword>
<dbReference type="InterPro" id="IPR032567">
    <property type="entry name" value="RTL1-rel"/>
</dbReference>
<comment type="caution">
    <text evidence="4">The sequence shown here is derived from an EMBL/GenBank/DDBJ whole genome shotgun (WGS) entry which is preliminary data.</text>
</comment>
<evidence type="ECO:0000313" key="4">
    <source>
        <dbReference type="EMBL" id="KAK3553850.1"/>
    </source>
</evidence>
<sequence>MQQLTDWYTANNLSLNINKTKEMVVDFRRAHSGHSPLYINGSSVEVIKSTKFLGFHLAENFTWSLNTSSISKKAQEHLYFLWRMRKAHLHGEHPKQLHHCLLIRSIIGSWGTCAYLSLFLTQSKSTKHGENMQIRCQLYFEMLPHKFSGDRVKIAFIISLLSGKACRWAESMWTTGSPAMQSRDHFLVHFKDVFGTSTSALSVHDELCSLRQANRAIHDYTLHFRTLAASSSWNELPSTRTYADGPVPLISRPTPKLYTKGYACTVEKMTTFSKPAQPVLHAQRFFFVAKKVGGLRPCIDYRVLNSQMVKFVYPLPLVPVALEELRGAHIFCKLDLRNAYNLICIRRGGEWKAAFITPSGHYEYLNPFPRPNARRTRTHPDLLVCPITWSLDDICAATEEEPAPPGGPDGKAYVPTSLRLSLLDLVHAPPGSGHPGSESSLLKERYWWPNMAEDVTRFVRGCSVCAMVPTSHRLPEAMGVTVQ</sequence>
<dbReference type="Pfam" id="PF09004">
    <property type="entry name" value="ALKBH8_N"/>
    <property type="match status" value="1"/>
</dbReference>
<reference evidence="4" key="1">
    <citation type="submission" date="2023-06" db="EMBL/GenBank/DDBJ databases">
        <title>Male Hemibagrus guttatus genome.</title>
        <authorList>
            <person name="Bian C."/>
        </authorList>
    </citation>
    <scope>NUCLEOTIDE SEQUENCE</scope>
    <source>
        <strain evidence="4">Male_cb2023</strain>
        <tissue evidence="4">Muscle</tissue>
    </source>
</reference>